<keyword evidence="1" id="KW-1133">Transmembrane helix</keyword>
<dbReference type="Proteomes" id="UP001172737">
    <property type="component" value="Unassembled WGS sequence"/>
</dbReference>
<keyword evidence="1" id="KW-0812">Transmembrane</keyword>
<feature type="transmembrane region" description="Helical" evidence="1">
    <location>
        <begin position="12"/>
        <end position="34"/>
    </location>
</feature>
<comment type="caution">
    <text evidence="3">The sequence shown here is derived from an EMBL/GenBank/DDBJ whole genome shotgun (WGS) entry which is preliminary data.</text>
</comment>
<evidence type="ECO:0000313" key="2">
    <source>
        <dbReference type="EMBL" id="MDN4482751.1"/>
    </source>
</evidence>
<accession>A0AAW7M4M4</accession>
<dbReference type="RefSeq" id="WP_301119691.1">
    <property type="nucleotide sequence ID" value="NZ_JAUHPX010000005.1"/>
</dbReference>
<dbReference type="AlphaFoldDB" id="A0AAW7M4M4"/>
<proteinExistence type="predicted"/>
<reference evidence="3" key="1">
    <citation type="submission" date="2023-06" db="EMBL/GenBank/DDBJ databases">
        <title>Sysu t00039.</title>
        <authorList>
            <person name="Gao L."/>
            <person name="Fang B.-Z."/>
            <person name="Li W.-J."/>
        </authorList>
    </citation>
    <scope>NUCLEOTIDE SEQUENCE</scope>
    <source>
        <strain evidence="3">SYSU T00039</strain>
    </source>
</reference>
<gene>
    <name evidence="2" type="ORF">QQ002_04250</name>
    <name evidence="3" type="ORF">QQX10_09385</name>
</gene>
<sequence>MTVAPGPRRRRGPLDVAFVVAFGIIGALQLWSLLTSAPAVDQAAGIARILVLPLALLLIGVGVARARRAGGGGST</sequence>
<keyword evidence="1" id="KW-0472">Membrane</keyword>
<dbReference type="EMBL" id="JAUHQB010000002">
    <property type="protein sequence ID" value="MDN4482751.1"/>
    <property type="molecule type" value="Genomic_DNA"/>
</dbReference>
<evidence type="ECO:0000313" key="5">
    <source>
        <dbReference type="Proteomes" id="UP001172756"/>
    </source>
</evidence>
<reference evidence="2 5" key="2">
    <citation type="submission" date="2023-06" db="EMBL/GenBank/DDBJ databases">
        <title>SYSU T0a273.</title>
        <authorList>
            <person name="Gao L."/>
            <person name="Fang B.-Z."/>
            <person name="Li W.-J."/>
        </authorList>
    </citation>
    <scope>NUCLEOTIDE SEQUENCE [LARGE SCALE GENOMIC DNA]</scope>
    <source>
        <strain evidence="2 5">SYSU T0a273</strain>
    </source>
</reference>
<protein>
    <submittedName>
        <fullName evidence="3">Uncharacterized protein</fullName>
    </submittedName>
</protein>
<name>A0AAW7M4M4_9MICO</name>
<evidence type="ECO:0000256" key="1">
    <source>
        <dbReference type="SAM" id="Phobius"/>
    </source>
</evidence>
<evidence type="ECO:0000313" key="4">
    <source>
        <dbReference type="Proteomes" id="UP001172737"/>
    </source>
</evidence>
<feature type="transmembrane region" description="Helical" evidence="1">
    <location>
        <begin position="46"/>
        <end position="64"/>
    </location>
</feature>
<dbReference type="Proteomes" id="UP001172756">
    <property type="component" value="Unassembled WGS sequence"/>
</dbReference>
<evidence type="ECO:0000313" key="3">
    <source>
        <dbReference type="EMBL" id="MDN4488380.1"/>
    </source>
</evidence>
<organism evidence="3 4">
    <name type="scientific">Demequina lignilytica</name>
    <dbReference type="NCBI Taxonomy" id="3051663"/>
    <lineage>
        <taxon>Bacteria</taxon>
        <taxon>Bacillati</taxon>
        <taxon>Actinomycetota</taxon>
        <taxon>Actinomycetes</taxon>
        <taxon>Micrococcales</taxon>
        <taxon>Demequinaceae</taxon>
        <taxon>Demequina</taxon>
    </lineage>
</organism>
<dbReference type="EMBL" id="JAUHPX010000005">
    <property type="protein sequence ID" value="MDN4488380.1"/>
    <property type="molecule type" value="Genomic_DNA"/>
</dbReference>
<keyword evidence="4" id="KW-1185">Reference proteome</keyword>